<evidence type="ECO:0000313" key="3">
    <source>
        <dbReference type="Proteomes" id="UP001148018"/>
    </source>
</evidence>
<dbReference type="Proteomes" id="UP001148018">
    <property type="component" value="Unassembled WGS sequence"/>
</dbReference>
<organism evidence="2 3">
    <name type="scientific">Muraenolepis orangiensis</name>
    <name type="common">Patagonian moray cod</name>
    <dbReference type="NCBI Taxonomy" id="630683"/>
    <lineage>
        <taxon>Eukaryota</taxon>
        <taxon>Metazoa</taxon>
        <taxon>Chordata</taxon>
        <taxon>Craniata</taxon>
        <taxon>Vertebrata</taxon>
        <taxon>Euteleostomi</taxon>
        <taxon>Actinopterygii</taxon>
        <taxon>Neopterygii</taxon>
        <taxon>Teleostei</taxon>
        <taxon>Neoteleostei</taxon>
        <taxon>Acanthomorphata</taxon>
        <taxon>Zeiogadaria</taxon>
        <taxon>Gadariae</taxon>
        <taxon>Gadiformes</taxon>
        <taxon>Muraenolepidoidei</taxon>
        <taxon>Muraenolepididae</taxon>
        <taxon>Muraenolepis</taxon>
    </lineage>
</organism>
<name>A0A9Q0ICK6_9TELE</name>
<comment type="caution">
    <text evidence="2">The sequence shown here is derived from an EMBL/GenBank/DDBJ whole genome shotgun (WGS) entry which is preliminary data.</text>
</comment>
<protein>
    <submittedName>
        <fullName evidence="2">Uncharacterized protein</fullName>
    </submittedName>
</protein>
<proteinExistence type="predicted"/>
<evidence type="ECO:0000256" key="1">
    <source>
        <dbReference type="SAM" id="MobiDB-lite"/>
    </source>
</evidence>
<feature type="compositionally biased region" description="Basic and acidic residues" evidence="1">
    <location>
        <begin position="7"/>
        <end position="47"/>
    </location>
</feature>
<feature type="region of interest" description="Disordered" evidence="1">
    <location>
        <begin position="104"/>
        <end position="143"/>
    </location>
</feature>
<feature type="region of interest" description="Disordered" evidence="1">
    <location>
        <begin position="1"/>
        <end position="87"/>
    </location>
</feature>
<gene>
    <name evidence="2" type="ORF">NHX12_006982</name>
</gene>
<keyword evidence="3" id="KW-1185">Reference proteome</keyword>
<feature type="compositionally biased region" description="Basic and acidic residues" evidence="1">
    <location>
        <begin position="74"/>
        <end position="87"/>
    </location>
</feature>
<accession>A0A9Q0ICK6</accession>
<dbReference type="AlphaFoldDB" id="A0A9Q0ICK6"/>
<dbReference type="EMBL" id="JANIIK010000113">
    <property type="protein sequence ID" value="KAJ3591851.1"/>
    <property type="molecule type" value="Genomic_DNA"/>
</dbReference>
<reference evidence="2" key="1">
    <citation type="submission" date="2022-07" db="EMBL/GenBank/DDBJ databases">
        <title>Chromosome-level genome of Muraenolepis orangiensis.</title>
        <authorList>
            <person name="Kim J."/>
        </authorList>
    </citation>
    <scope>NUCLEOTIDE SEQUENCE</scope>
    <source>
        <strain evidence="2">KU_S4_2022</strain>
        <tissue evidence="2">Muscle</tissue>
    </source>
</reference>
<evidence type="ECO:0000313" key="2">
    <source>
        <dbReference type="EMBL" id="KAJ3591851.1"/>
    </source>
</evidence>
<sequence>MQGGGEEAGRKEAGRVEAVEAGKERRGREGRGSERWRQWRVGGREGEVEAVEGRGSGGMETVEERRGRERHAGKRVEAGMERRGRDGVEAARAEAVRAEAAREQCEGAGRSQACAELPLGGRRPQGRKATHERAESRSGSQGWGLGSVGLSVCCETLTTQAMRHK</sequence>